<comment type="caution">
    <text evidence="1">The sequence shown here is derived from an EMBL/GenBank/DDBJ whole genome shotgun (WGS) entry which is preliminary data.</text>
</comment>
<dbReference type="AlphaFoldDB" id="L7LAY5"/>
<name>L7LAY5_9ACTN</name>
<dbReference type="CDD" id="cd08916">
    <property type="entry name" value="TrHb3_P"/>
    <property type="match status" value="1"/>
</dbReference>
<sequence>MTGSSRPDIADRDDIVDLLGDFYHRAFADELLRPVFVDVAQMDLSVHLPAIAEFWCKAVLKQGEYRRNVFLPHRELHELTALGPQHFERWLSLWHRTIDDRHTGPKADLAKLHGARIAYSMCRMLTGELVVSIAEWLEATGHELGVHSPRHIAG</sequence>
<dbReference type="GO" id="GO:0020037">
    <property type="term" value="F:heme binding"/>
    <property type="evidence" value="ECO:0007669"/>
    <property type="project" value="InterPro"/>
</dbReference>
<accession>L7LAY5</accession>
<dbReference type="RefSeq" id="WP_005940974.1">
    <property type="nucleotide sequence ID" value="NZ_ATVK01000014.1"/>
</dbReference>
<dbReference type="InterPro" id="IPR009050">
    <property type="entry name" value="Globin-like_sf"/>
</dbReference>
<protein>
    <recommendedName>
        <fullName evidence="3">Hemoglobin</fullName>
    </recommendedName>
</protein>
<dbReference type="Gene3D" id="1.10.490.10">
    <property type="entry name" value="Globins"/>
    <property type="match status" value="1"/>
</dbReference>
<keyword evidence="2" id="KW-1185">Reference proteome</keyword>
<proteinExistence type="predicted"/>
<reference evidence="1 2" key="1">
    <citation type="submission" date="2012-12" db="EMBL/GenBank/DDBJ databases">
        <title>Whole genome shotgun sequence of Gordonia hirsuta NBRC 16056.</title>
        <authorList>
            <person name="Isaki-Nakamura S."/>
            <person name="Hosoyama A."/>
            <person name="Tsuchikane K."/>
            <person name="Katsumata H."/>
            <person name="Baba S."/>
            <person name="Yamazaki S."/>
            <person name="Fujita N."/>
        </authorList>
    </citation>
    <scope>NUCLEOTIDE SEQUENCE [LARGE SCALE GENOMIC DNA]</scope>
    <source>
        <strain evidence="1 2">NBRC 16056</strain>
    </source>
</reference>
<evidence type="ECO:0000313" key="2">
    <source>
        <dbReference type="Proteomes" id="UP000053405"/>
    </source>
</evidence>
<dbReference type="Proteomes" id="UP000053405">
    <property type="component" value="Unassembled WGS sequence"/>
</dbReference>
<dbReference type="eggNOG" id="COG2346">
    <property type="taxonomic scope" value="Bacteria"/>
</dbReference>
<organism evidence="1 2">
    <name type="scientific">Gordonia hirsuta DSM 44140 = NBRC 16056</name>
    <dbReference type="NCBI Taxonomy" id="1121927"/>
    <lineage>
        <taxon>Bacteria</taxon>
        <taxon>Bacillati</taxon>
        <taxon>Actinomycetota</taxon>
        <taxon>Actinomycetes</taxon>
        <taxon>Mycobacteriales</taxon>
        <taxon>Gordoniaceae</taxon>
        <taxon>Gordonia</taxon>
    </lineage>
</organism>
<dbReference type="SUPFAM" id="SSF46458">
    <property type="entry name" value="Globin-like"/>
    <property type="match status" value="1"/>
</dbReference>
<dbReference type="STRING" id="1121927.GOHSU_27_00420"/>
<gene>
    <name evidence="1" type="ORF">GOHSU_27_00420</name>
</gene>
<evidence type="ECO:0000313" key="1">
    <source>
        <dbReference type="EMBL" id="GAC57906.1"/>
    </source>
</evidence>
<dbReference type="InterPro" id="IPR012292">
    <property type="entry name" value="Globin/Proto"/>
</dbReference>
<evidence type="ECO:0008006" key="3">
    <source>
        <dbReference type="Google" id="ProtNLM"/>
    </source>
</evidence>
<dbReference type="EMBL" id="BANT01000027">
    <property type="protein sequence ID" value="GAC57906.1"/>
    <property type="molecule type" value="Genomic_DNA"/>
</dbReference>
<dbReference type="GO" id="GO:0019825">
    <property type="term" value="F:oxygen binding"/>
    <property type="evidence" value="ECO:0007669"/>
    <property type="project" value="InterPro"/>
</dbReference>